<dbReference type="SUPFAM" id="SSF143430">
    <property type="entry name" value="TTP0101/SSO1404-like"/>
    <property type="match status" value="1"/>
</dbReference>
<dbReference type="Proteomes" id="UP000295304">
    <property type="component" value="Unassembled WGS sequence"/>
</dbReference>
<evidence type="ECO:0000256" key="3">
    <source>
        <dbReference type="ARBA" id="ARBA00022722"/>
    </source>
</evidence>
<dbReference type="GO" id="GO:0043571">
    <property type="term" value="P:maintenance of CRISPR repeat elements"/>
    <property type="evidence" value="ECO:0007669"/>
    <property type="project" value="UniProtKB-UniRule"/>
</dbReference>
<comment type="similarity">
    <text evidence="2 9">Belongs to the CRISPR-associated endoribonuclease Cas2 protein family.</text>
</comment>
<evidence type="ECO:0000256" key="2">
    <source>
        <dbReference type="ARBA" id="ARBA00009959"/>
    </source>
</evidence>
<evidence type="ECO:0000256" key="9">
    <source>
        <dbReference type="HAMAP-Rule" id="MF_01471"/>
    </source>
</evidence>
<dbReference type="EMBL" id="SLZW01000007">
    <property type="protein sequence ID" value="TCS61619.1"/>
    <property type="molecule type" value="Genomic_DNA"/>
</dbReference>
<dbReference type="GO" id="GO:0016787">
    <property type="term" value="F:hydrolase activity"/>
    <property type="evidence" value="ECO:0007669"/>
    <property type="project" value="UniProtKB-KW"/>
</dbReference>
<dbReference type="InterPro" id="IPR021127">
    <property type="entry name" value="CRISPR_associated_Cas2"/>
</dbReference>
<keyword evidence="7 9" id="KW-0460">Magnesium</keyword>
<evidence type="ECO:0000256" key="7">
    <source>
        <dbReference type="ARBA" id="ARBA00022842"/>
    </source>
</evidence>
<evidence type="ECO:0000256" key="5">
    <source>
        <dbReference type="ARBA" id="ARBA00022759"/>
    </source>
</evidence>
<keyword evidence="11" id="KW-1185">Reference proteome</keyword>
<dbReference type="AlphaFoldDB" id="A0A4R3J6U2"/>
<dbReference type="GO" id="GO:0046872">
    <property type="term" value="F:metal ion binding"/>
    <property type="evidence" value="ECO:0007669"/>
    <property type="project" value="UniProtKB-UniRule"/>
</dbReference>
<keyword evidence="5 9" id="KW-0255">Endonuclease</keyword>
<name>A0A4R3J6U2_9PROT</name>
<dbReference type="GO" id="GO:0051607">
    <property type="term" value="P:defense response to virus"/>
    <property type="evidence" value="ECO:0007669"/>
    <property type="project" value="UniProtKB-UniRule"/>
</dbReference>
<comment type="function">
    <text evidence="9">CRISPR (clustered regularly interspaced short palindromic repeat), is an adaptive immune system that provides protection against mobile genetic elements (viruses, transposable elements and conjugative plasmids). CRISPR clusters contain sequences complementary to antecedent mobile elements and target invading nucleic acids. CRISPR clusters are transcribed and processed into CRISPR RNA (crRNA). Functions as a ssRNA-specific endoribonuclease. Involved in the integration of spacer DNA into the CRISPR cassette.</text>
</comment>
<evidence type="ECO:0000256" key="1">
    <source>
        <dbReference type="ARBA" id="ARBA00001946"/>
    </source>
</evidence>
<reference evidence="10 11" key="1">
    <citation type="submission" date="2019-03" db="EMBL/GenBank/DDBJ databases">
        <title>Genomic Encyclopedia of Type Strains, Phase IV (KMG-IV): sequencing the most valuable type-strain genomes for metagenomic binning, comparative biology and taxonomic classification.</title>
        <authorList>
            <person name="Goeker M."/>
        </authorList>
    </citation>
    <scope>NUCLEOTIDE SEQUENCE [LARGE SCALE GENOMIC DNA]</scope>
    <source>
        <strain evidence="10 11">DSM 101688</strain>
    </source>
</reference>
<keyword evidence="3 9" id="KW-0540">Nuclease</keyword>
<comment type="subunit">
    <text evidence="9">Homodimer, forms a heterotetramer with a Cas1 homodimer.</text>
</comment>
<evidence type="ECO:0000313" key="10">
    <source>
        <dbReference type="EMBL" id="TCS61619.1"/>
    </source>
</evidence>
<organism evidence="10 11">
    <name type="scientific">Varunaivibrio sulfuroxidans</name>
    <dbReference type="NCBI Taxonomy" id="1773489"/>
    <lineage>
        <taxon>Bacteria</taxon>
        <taxon>Pseudomonadati</taxon>
        <taxon>Pseudomonadota</taxon>
        <taxon>Alphaproteobacteria</taxon>
        <taxon>Rhodospirillales</taxon>
        <taxon>Magnetovibrionaceae</taxon>
        <taxon>Varunaivibrio</taxon>
    </lineage>
</organism>
<evidence type="ECO:0000256" key="8">
    <source>
        <dbReference type="ARBA" id="ARBA00023118"/>
    </source>
</evidence>
<evidence type="ECO:0000256" key="6">
    <source>
        <dbReference type="ARBA" id="ARBA00022801"/>
    </source>
</evidence>
<protein>
    <recommendedName>
        <fullName evidence="9">CRISPR-associated endoribonuclease Cas2</fullName>
        <ecNumber evidence="9">3.1.-.-</ecNumber>
    </recommendedName>
</protein>
<dbReference type="Pfam" id="PF09827">
    <property type="entry name" value="CRISPR_Cas2"/>
    <property type="match status" value="1"/>
</dbReference>
<dbReference type="InterPro" id="IPR019199">
    <property type="entry name" value="Virulence_VapD/CRISPR_Cas2"/>
</dbReference>
<keyword evidence="8 9" id="KW-0051">Antiviral defense</keyword>
<accession>A0A4R3J6U2</accession>
<comment type="caution">
    <text evidence="10">The sequence shown here is derived from an EMBL/GenBank/DDBJ whole genome shotgun (WGS) entry which is preliminary data.</text>
</comment>
<dbReference type="HAMAP" id="MF_01471">
    <property type="entry name" value="Cas2"/>
    <property type="match status" value="1"/>
</dbReference>
<evidence type="ECO:0000256" key="4">
    <source>
        <dbReference type="ARBA" id="ARBA00022723"/>
    </source>
</evidence>
<sequence length="108" mass="12394">MLSAFKIMWLVVVFDLPVGTKTERRRASGFRNMLIDEGFMMKQFSVYLRPCQNRAAAESLADRIGKCSPPEGDVSVMFFTDKQYGLTRNYAGRAELEPEKKPDQFTLF</sequence>
<gene>
    <name evidence="9" type="primary">cas2</name>
    <name evidence="10" type="ORF">EDD55_10727</name>
</gene>
<dbReference type="GO" id="GO:0004521">
    <property type="term" value="F:RNA endonuclease activity"/>
    <property type="evidence" value="ECO:0007669"/>
    <property type="project" value="InterPro"/>
</dbReference>
<keyword evidence="6 9" id="KW-0378">Hydrolase</keyword>
<dbReference type="NCBIfam" id="TIGR01573">
    <property type="entry name" value="cas2"/>
    <property type="match status" value="1"/>
</dbReference>
<proteinExistence type="inferred from homology"/>
<keyword evidence="4 9" id="KW-0479">Metal-binding</keyword>
<comment type="cofactor">
    <cofactor evidence="1 9">
        <name>Mg(2+)</name>
        <dbReference type="ChEBI" id="CHEBI:18420"/>
    </cofactor>
</comment>
<dbReference type="EC" id="3.1.-.-" evidence="9"/>
<evidence type="ECO:0000313" key="11">
    <source>
        <dbReference type="Proteomes" id="UP000295304"/>
    </source>
</evidence>
<dbReference type="RefSeq" id="WP_207893170.1">
    <property type="nucleotide sequence ID" value="NZ_SLZW01000007.1"/>
</dbReference>
<feature type="binding site" evidence="9">
    <location>
        <position position="15"/>
    </location>
    <ligand>
        <name>Mg(2+)</name>
        <dbReference type="ChEBI" id="CHEBI:18420"/>
        <note>catalytic</note>
    </ligand>
</feature>